<dbReference type="RefSeq" id="WP_015750969.1">
    <property type="nucleotide sequence ID" value="NC_013223.1"/>
</dbReference>
<dbReference type="GO" id="GO:0008198">
    <property type="term" value="F:ferrous iron binding"/>
    <property type="evidence" value="ECO:0007669"/>
    <property type="project" value="TreeGrafter"/>
</dbReference>
<dbReference type="GO" id="GO:0006826">
    <property type="term" value="P:iron ion transport"/>
    <property type="evidence" value="ECO:0007669"/>
    <property type="project" value="InterPro"/>
</dbReference>
<dbReference type="CDD" id="cd01055">
    <property type="entry name" value="Nonheme_Ferritin"/>
    <property type="match status" value="1"/>
</dbReference>
<dbReference type="Gene3D" id="1.20.1260.10">
    <property type="match status" value="1"/>
</dbReference>
<dbReference type="GO" id="GO:0006879">
    <property type="term" value="P:intracellular iron ion homeostasis"/>
    <property type="evidence" value="ECO:0007669"/>
    <property type="project" value="UniProtKB-KW"/>
</dbReference>
<evidence type="ECO:0000256" key="7">
    <source>
        <dbReference type="RuleBase" id="RU361145"/>
    </source>
</evidence>
<dbReference type="GO" id="GO:0008199">
    <property type="term" value="F:ferric iron binding"/>
    <property type="evidence" value="ECO:0007669"/>
    <property type="project" value="InterPro"/>
</dbReference>
<evidence type="ECO:0000256" key="2">
    <source>
        <dbReference type="ARBA" id="ARBA00022434"/>
    </source>
</evidence>
<dbReference type="SUPFAM" id="SSF47240">
    <property type="entry name" value="Ferritin-like"/>
    <property type="match status" value="1"/>
</dbReference>
<dbReference type="FunFam" id="1.20.1260.10:FF:000001">
    <property type="entry name" value="Non-heme ferritin"/>
    <property type="match status" value="1"/>
</dbReference>
<dbReference type="Pfam" id="PF00210">
    <property type="entry name" value="Ferritin"/>
    <property type="match status" value="1"/>
</dbReference>
<dbReference type="GO" id="GO:0005829">
    <property type="term" value="C:cytosol"/>
    <property type="evidence" value="ECO:0007669"/>
    <property type="project" value="TreeGrafter"/>
</dbReference>
<feature type="binding site" evidence="6">
    <location>
        <position position="17"/>
    </location>
    <ligand>
        <name>Fe cation</name>
        <dbReference type="ChEBI" id="CHEBI:24875"/>
        <label>1</label>
    </ligand>
</feature>
<comment type="subcellular location">
    <subcellularLocation>
        <location evidence="7">Cytoplasm</location>
    </subcellularLocation>
</comment>
<evidence type="ECO:0000256" key="1">
    <source>
        <dbReference type="ARBA" id="ARBA00006950"/>
    </source>
</evidence>
<feature type="binding site" evidence="6">
    <location>
        <position position="94"/>
    </location>
    <ligand>
        <name>Fe cation</name>
        <dbReference type="ChEBI" id="CHEBI:24875"/>
        <label>1</label>
    </ligand>
</feature>
<feature type="domain" description="Ferritin-like diiron" evidence="8">
    <location>
        <begin position="1"/>
        <end position="145"/>
    </location>
</feature>
<keyword evidence="10" id="KW-1185">Reference proteome</keyword>
<evidence type="ECO:0000256" key="4">
    <source>
        <dbReference type="ARBA" id="ARBA00023002"/>
    </source>
</evidence>
<dbReference type="InterPro" id="IPR009078">
    <property type="entry name" value="Ferritin-like_SF"/>
</dbReference>
<dbReference type="KEGG" id="drt:Dret_0514"/>
<feature type="binding site" evidence="6">
    <location>
        <position position="127"/>
    </location>
    <ligand>
        <name>Fe cation</name>
        <dbReference type="ChEBI" id="CHEBI:24875"/>
        <label>1</label>
    </ligand>
</feature>
<comment type="catalytic activity">
    <reaction evidence="7">
        <text>4 Fe(2+) + O2 + 6 H2O = 4 iron(III) oxide-hydroxide + 12 H(+)</text>
        <dbReference type="Rhea" id="RHEA:11972"/>
        <dbReference type="ChEBI" id="CHEBI:15377"/>
        <dbReference type="ChEBI" id="CHEBI:15378"/>
        <dbReference type="ChEBI" id="CHEBI:15379"/>
        <dbReference type="ChEBI" id="CHEBI:29033"/>
        <dbReference type="ChEBI" id="CHEBI:78619"/>
        <dbReference type="EC" id="1.16.3.2"/>
    </reaction>
</comment>
<reference evidence="9 10" key="2">
    <citation type="journal article" date="2010" name="Stand. Genomic Sci.">
        <title>Complete genome sequence of Desulfohalobium retbaense type strain (HR(100)).</title>
        <authorList>
            <person name="Spring S."/>
            <person name="Nolan M."/>
            <person name="Lapidus A."/>
            <person name="Glavina Del Rio T."/>
            <person name="Copeland A."/>
            <person name="Tice H."/>
            <person name="Cheng J.F."/>
            <person name="Lucas S."/>
            <person name="Land M."/>
            <person name="Chen F."/>
            <person name="Bruce D."/>
            <person name="Goodwin L."/>
            <person name="Pitluck S."/>
            <person name="Ivanova N."/>
            <person name="Mavromatis K."/>
            <person name="Mikhailova N."/>
            <person name="Pati A."/>
            <person name="Chen A."/>
            <person name="Palaniappan K."/>
            <person name="Hauser L."/>
            <person name="Chang Y.J."/>
            <person name="Jeffries C.D."/>
            <person name="Munk C."/>
            <person name="Kiss H."/>
            <person name="Chain P."/>
            <person name="Han C."/>
            <person name="Brettin T."/>
            <person name="Detter J.C."/>
            <person name="Schuler E."/>
            <person name="Goker M."/>
            <person name="Rohde M."/>
            <person name="Bristow J."/>
            <person name="Eisen J.A."/>
            <person name="Markowitz V."/>
            <person name="Hugenholtz P."/>
            <person name="Kyrpides N.C."/>
            <person name="Klenk H.P."/>
        </authorList>
    </citation>
    <scope>NUCLEOTIDE SEQUENCE [LARGE SCALE GENOMIC DNA]</scope>
    <source>
        <strain evidence="9 10">DSM 5692</strain>
    </source>
</reference>
<dbReference type="HOGENOM" id="CLU_065681_1_2_7"/>
<dbReference type="AlphaFoldDB" id="C8X0I6"/>
<proteinExistence type="inferred from homology"/>
<keyword evidence="7" id="KW-0963">Cytoplasm</keyword>
<keyword evidence="3 6" id="KW-0479">Metal-binding</keyword>
<accession>C8X0I6</accession>
<comment type="function">
    <text evidence="7">Iron-storage protein.</text>
</comment>
<gene>
    <name evidence="9" type="ordered locus">Dret_0514</name>
</gene>
<dbReference type="GO" id="GO:0004322">
    <property type="term" value="F:ferroxidase activity"/>
    <property type="evidence" value="ECO:0007669"/>
    <property type="project" value="TreeGrafter"/>
</dbReference>
<evidence type="ECO:0000256" key="3">
    <source>
        <dbReference type="ARBA" id="ARBA00022723"/>
    </source>
</evidence>
<evidence type="ECO:0000313" key="10">
    <source>
        <dbReference type="Proteomes" id="UP000001052"/>
    </source>
</evidence>
<dbReference type="PROSITE" id="PS50905">
    <property type="entry name" value="FERRITIN_LIKE"/>
    <property type="match status" value="1"/>
</dbReference>
<reference evidence="10" key="1">
    <citation type="submission" date="2009-09" db="EMBL/GenBank/DDBJ databases">
        <title>The complete chromosome of Desulfohalobium retbaense DSM 5692.</title>
        <authorList>
            <consortium name="US DOE Joint Genome Institute (JGI-PGF)"/>
            <person name="Lucas S."/>
            <person name="Copeland A."/>
            <person name="Lapidus A."/>
            <person name="Glavina del Rio T."/>
            <person name="Dalin E."/>
            <person name="Tice H."/>
            <person name="Bruce D."/>
            <person name="Goodwin L."/>
            <person name="Pitluck S."/>
            <person name="Kyrpides N."/>
            <person name="Mavromatis K."/>
            <person name="Ivanova N."/>
            <person name="Mikhailova N."/>
            <person name="Munk A.C."/>
            <person name="Brettin T."/>
            <person name="Detter J.C."/>
            <person name="Han C."/>
            <person name="Tapia R."/>
            <person name="Larimer F."/>
            <person name="Land M."/>
            <person name="Hauser L."/>
            <person name="Markowitz V."/>
            <person name="Cheng J.-F."/>
            <person name="Hugenholtz P."/>
            <person name="Woyke T."/>
            <person name="Wu D."/>
            <person name="Spring S."/>
            <person name="Klenk H.-P."/>
            <person name="Eisen J.A."/>
        </authorList>
    </citation>
    <scope>NUCLEOTIDE SEQUENCE [LARGE SCALE GENOMIC DNA]</scope>
    <source>
        <strain evidence="10">DSM 5692</strain>
    </source>
</reference>
<feature type="binding site" evidence="6">
    <location>
        <position position="50"/>
    </location>
    <ligand>
        <name>Fe cation</name>
        <dbReference type="ChEBI" id="CHEBI:24875"/>
        <label>1</label>
    </ligand>
</feature>
<dbReference type="EC" id="1.16.3.2" evidence="7"/>
<comment type="similarity">
    <text evidence="1 7">Belongs to the ferritin family. Prokaryotic subfamily.</text>
</comment>
<sequence length="171" mass="19370">MLTERMEKALNEQINAEMYSSYLYLAMAAYFEDKSLPGCAAWMKAQAQEELFHSMKFFDYVNERGGRVELQAIETPPREWGSVLEVFEASLAHEQKVTSLINGLVDLALEVKDHATNNFLQWFVAEQVEEEDSVGAVVDKLKLMGEATGGLFMIDRELGQRTFTMPSATEE</sequence>
<keyword evidence="5 6" id="KW-0408">Iron</keyword>
<protein>
    <recommendedName>
        <fullName evidence="7">Ferritin</fullName>
        <ecNumber evidence="7">1.16.3.2</ecNumber>
    </recommendedName>
</protein>
<dbReference type="InterPro" id="IPR012347">
    <property type="entry name" value="Ferritin-like"/>
</dbReference>
<dbReference type="EMBL" id="CP001734">
    <property type="protein sequence ID" value="ACV67811.1"/>
    <property type="molecule type" value="Genomic_DNA"/>
</dbReference>
<dbReference type="eggNOG" id="COG1528">
    <property type="taxonomic scope" value="Bacteria"/>
</dbReference>
<evidence type="ECO:0000259" key="8">
    <source>
        <dbReference type="PROSITE" id="PS50905"/>
    </source>
</evidence>
<feature type="binding site" evidence="6">
    <location>
        <position position="53"/>
    </location>
    <ligand>
        <name>Fe cation</name>
        <dbReference type="ChEBI" id="CHEBI:24875"/>
        <label>1</label>
    </ligand>
</feature>
<dbReference type="GO" id="GO:0042802">
    <property type="term" value="F:identical protein binding"/>
    <property type="evidence" value="ECO:0007669"/>
    <property type="project" value="UniProtKB-ARBA"/>
</dbReference>
<evidence type="ECO:0000256" key="5">
    <source>
        <dbReference type="ARBA" id="ARBA00023004"/>
    </source>
</evidence>
<keyword evidence="4 9" id="KW-0560">Oxidoreductase</keyword>
<dbReference type="PANTHER" id="PTHR11431">
    <property type="entry name" value="FERRITIN"/>
    <property type="match status" value="1"/>
</dbReference>
<dbReference type="InterPro" id="IPR008331">
    <property type="entry name" value="Ferritin_DPS_dom"/>
</dbReference>
<organism evidence="9 10">
    <name type="scientific">Desulfohalobium retbaense (strain ATCC 49708 / DSM 5692 / JCM 16813 / HR100)</name>
    <dbReference type="NCBI Taxonomy" id="485915"/>
    <lineage>
        <taxon>Bacteria</taxon>
        <taxon>Pseudomonadati</taxon>
        <taxon>Thermodesulfobacteriota</taxon>
        <taxon>Desulfovibrionia</taxon>
        <taxon>Desulfovibrionales</taxon>
        <taxon>Desulfohalobiaceae</taxon>
        <taxon>Desulfohalobium</taxon>
    </lineage>
</organism>
<keyword evidence="2 7" id="KW-0409">Iron storage</keyword>
<dbReference type="InterPro" id="IPR009040">
    <property type="entry name" value="Ferritin-like_diiron"/>
</dbReference>
<dbReference type="STRING" id="485915.Dret_0514"/>
<name>C8X0I6_DESRD</name>
<dbReference type="InterPro" id="IPR001519">
    <property type="entry name" value="Ferritin"/>
</dbReference>
<dbReference type="OrthoDB" id="9801481at2"/>
<dbReference type="PANTHER" id="PTHR11431:SF127">
    <property type="entry name" value="BACTERIAL NON-HEME FERRITIN"/>
    <property type="match status" value="1"/>
</dbReference>
<evidence type="ECO:0000256" key="6">
    <source>
        <dbReference type="PIRSR" id="PIRSR601519-1"/>
    </source>
</evidence>
<dbReference type="InterPro" id="IPR041719">
    <property type="entry name" value="Ferritin_prok"/>
</dbReference>
<dbReference type="Proteomes" id="UP000001052">
    <property type="component" value="Chromosome"/>
</dbReference>
<evidence type="ECO:0000313" key="9">
    <source>
        <dbReference type="EMBL" id="ACV67811.1"/>
    </source>
</evidence>